<protein>
    <submittedName>
        <fullName evidence="2">Glutathione S-transferase family protein</fullName>
    </submittedName>
</protein>
<dbReference type="Pfam" id="PF13410">
    <property type="entry name" value="GST_C_2"/>
    <property type="match status" value="1"/>
</dbReference>
<dbReference type="Gene3D" id="3.40.30.110">
    <property type="match status" value="2"/>
</dbReference>
<keyword evidence="3" id="KW-1185">Reference proteome</keyword>
<reference evidence="3" key="1">
    <citation type="journal article" date="2019" name="Int. J. Syst. Evol. Microbiol.">
        <title>The Global Catalogue of Microorganisms (GCM) 10K type strain sequencing project: providing services to taxonomists for standard genome sequencing and annotation.</title>
        <authorList>
            <consortium name="The Broad Institute Genomics Platform"/>
            <consortium name="The Broad Institute Genome Sequencing Center for Infectious Disease"/>
            <person name="Wu L."/>
            <person name="Ma J."/>
        </authorList>
    </citation>
    <scope>NUCLEOTIDE SEQUENCE [LARGE SCALE GENOMIC DNA]</scope>
    <source>
        <strain evidence="3">JCM 17555</strain>
    </source>
</reference>
<proteinExistence type="predicted"/>
<dbReference type="PROSITE" id="PS50405">
    <property type="entry name" value="GST_CTER"/>
    <property type="match status" value="1"/>
</dbReference>
<feature type="domain" description="GST C-terminal" evidence="1">
    <location>
        <begin position="94"/>
        <end position="245"/>
    </location>
</feature>
<dbReference type="EMBL" id="BAABBO010000010">
    <property type="protein sequence ID" value="GAA3965766.1"/>
    <property type="molecule type" value="Genomic_DNA"/>
</dbReference>
<sequence>MNNSMILHHYDSSPYAEKIRLMFGLTNAGWQSVISPVQPPRPGLDKLTGGYRRIPVAQVGADIFCDTALIAREIAKATDCSALDPAAVDSAAAALMEQAEKKAFFAAIGAVKPLRLLGTMLLQIGPVGTYHFIKDRTGMMKGGTVRPPQGPRAEAELDDLLAALEKRLTEHSWVGGETVSVADFATYHPLWLYVACNRRPLKSGPKVEAWYQHVSDIGHGRREEVTLDAAFAAARESEPRSLPPSVEEVPVAKGTVVQVSPTDYGTLPVTGVLAALTEDRIILARHSNEFGQLHVHFPRAGYSLVEK</sequence>
<dbReference type="Proteomes" id="UP001501337">
    <property type="component" value="Unassembled WGS sequence"/>
</dbReference>
<gene>
    <name evidence="2" type="ORF">GCM10022278_24550</name>
</gene>
<dbReference type="Pfam" id="PF13417">
    <property type="entry name" value="GST_N_3"/>
    <property type="match status" value="1"/>
</dbReference>
<dbReference type="InterPro" id="IPR004045">
    <property type="entry name" value="Glutathione_S-Trfase_N"/>
</dbReference>
<dbReference type="InterPro" id="IPR010987">
    <property type="entry name" value="Glutathione-S-Trfase_C-like"/>
</dbReference>
<dbReference type="SUPFAM" id="SSF47616">
    <property type="entry name" value="GST C-terminal domain-like"/>
    <property type="match status" value="1"/>
</dbReference>
<dbReference type="CDD" id="cd00299">
    <property type="entry name" value="GST_C_family"/>
    <property type="match status" value="1"/>
</dbReference>
<dbReference type="InterPro" id="IPR036249">
    <property type="entry name" value="Thioredoxin-like_sf"/>
</dbReference>
<evidence type="ECO:0000313" key="3">
    <source>
        <dbReference type="Proteomes" id="UP001501337"/>
    </source>
</evidence>
<dbReference type="InterPro" id="IPR036282">
    <property type="entry name" value="Glutathione-S-Trfase_C_sf"/>
</dbReference>
<dbReference type="SUPFAM" id="SSF52833">
    <property type="entry name" value="Thioredoxin-like"/>
    <property type="match status" value="1"/>
</dbReference>
<evidence type="ECO:0000259" key="1">
    <source>
        <dbReference type="PROSITE" id="PS50405"/>
    </source>
</evidence>
<name>A0ABP7PHT4_9GAMM</name>
<accession>A0ABP7PHT4</accession>
<organism evidence="2 3">
    <name type="scientific">Allohahella marinimesophila</name>
    <dbReference type="NCBI Taxonomy" id="1054972"/>
    <lineage>
        <taxon>Bacteria</taxon>
        <taxon>Pseudomonadati</taxon>
        <taxon>Pseudomonadota</taxon>
        <taxon>Gammaproteobacteria</taxon>
        <taxon>Oceanospirillales</taxon>
        <taxon>Hahellaceae</taxon>
        <taxon>Allohahella</taxon>
    </lineage>
</organism>
<dbReference type="RefSeq" id="WP_344806746.1">
    <property type="nucleotide sequence ID" value="NZ_BAABBO010000010.1"/>
</dbReference>
<comment type="caution">
    <text evidence="2">The sequence shown here is derived from an EMBL/GenBank/DDBJ whole genome shotgun (WGS) entry which is preliminary data.</text>
</comment>
<evidence type="ECO:0000313" key="2">
    <source>
        <dbReference type="EMBL" id="GAA3965766.1"/>
    </source>
</evidence>
<dbReference type="CDD" id="cd00570">
    <property type="entry name" value="GST_N_family"/>
    <property type="match status" value="1"/>
</dbReference>